<sequence length="441" mass="50827">NCAHFPSISEFFEQMMGWCSQFKGFFCLWLSFAKPFFLIYEPKTVEVILSSSKHITKAQFYDFLLPWLGTGMRLFICNFIFTGEKWKKRRRLLTPTFHFKILNDFVQVFDEQSQVMVSILKSQPSEKVFNIFPLIGCCALDIIGKTAMGVNINAQKNSSSEYVKGVIRMSELALSRLKRPWVHPAFLYYLTNEGREHNKILKLLHDFTNQVIADRIQERRQKRRLVAFLDMLLNAYDAGEIDVEGVREEVDTFMFEGHDTTSAAMAWTVQLLGEHPDVQIKAQAEVDEILTAESLKGLKYLECVIKETLRIFPSVPLFARSLAEDLDLVALLRPFMQVSLKTVDQPLFFWPNPMKFDPDRFLPENSEGRHPYAFVPFSAGSRNCIGQRFALLEEKVVLAYILHNFNIVSTEKSTEIKTCAELITRPRDGIFVTLTTRKQGP</sequence>
<evidence type="ECO:0000256" key="2">
    <source>
        <dbReference type="ARBA" id="ARBA00010617"/>
    </source>
</evidence>
<reference evidence="7 8" key="1">
    <citation type="journal article" date="2007" name="Science">
        <title>Sea anemone genome reveals ancestral eumetazoan gene repertoire and genomic organization.</title>
        <authorList>
            <person name="Putnam N.H."/>
            <person name="Srivastava M."/>
            <person name="Hellsten U."/>
            <person name="Dirks B."/>
            <person name="Chapman J."/>
            <person name="Salamov A."/>
            <person name="Terry A."/>
            <person name="Shapiro H."/>
            <person name="Lindquist E."/>
            <person name="Kapitonov V.V."/>
            <person name="Jurka J."/>
            <person name="Genikhovich G."/>
            <person name="Grigoriev I.V."/>
            <person name="Lucas S.M."/>
            <person name="Steele R.E."/>
            <person name="Finnerty J.R."/>
            <person name="Technau U."/>
            <person name="Martindale M.Q."/>
            <person name="Rokhsar D.S."/>
        </authorList>
    </citation>
    <scope>NUCLEOTIDE SEQUENCE [LARGE SCALE GENOMIC DNA]</scope>
    <source>
        <strain evidence="8">CH2 X CH6</strain>
    </source>
</reference>
<comment type="similarity">
    <text evidence="2 6">Belongs to the cytochrome P450 family.</text>
</comment>
<keyword evidence="6" id="KW-0560">Oxidoreductase</keyword>
<evidence type="ECO:0000256" key="1">
    <source>
        <dbReference type="ARBA" id="ARBA00004586"/>
    </source>
</evidence>
<dbReference type="STRING" id="45351.A7SWZ0"/>
<evidence type="ECO:0000313" key="7">
    <source>
        <dbReference type="EMBL" id="EDO31777.1"/>
    </source>
</evidence>
<dbReference type="GO" id="GO:0004497">
    <property type="term" value="F:monooxygenase activity"/>
    <property type="evidence" value="ECO:0007669"/>
    <property type="project" value="UniProtKB-KW"/>
</dbReference>
<proteinExistence type="inferred from homology"/>
<evidence type="ECO:0000256" key="3">
    <source>
        <dbReference type="ARBA" id="ARBA00022824"/>
    </source>
</evidence>
<dbReference type="OMA" id="FESNECI"/>
<protein>
    <submittedName>
        <fullName evidence="7">Uncharacterized protein</fullName>
    </submittedName>
</protein>
<keyword evidence="5 6" id="KW-0349">Heme</keyword>
<dbReference type="InterPro" id="IPR001128">
    <property type="entry name" value="Cyt_P450"/>
</dbReference>
<keyword evidence="5 6" id="KW-0479">Metal-binding</keyword>
<dbReference type="InterPro" id="IPR017972">
    <property type="entry name" value="Cyt_P450_CS"/>
</dbReference>
<dbReference type="InterPro" id="IPR050196">
    <property type="entry name" value="Cytochrome_P450_Monoox"/>
</dbReference>
<feature type="binding site" description="axial binding residue" evidence="5">
    <location>
        <position position="384"/>
    </location>
    <ligand>
        <name>heme</name>
        <dbReference type="ChEBI" id="CHEBI:30413"/>
    </ligand>
    <ligandPart>
        <name>Fe</name>
        <dbReference type="ChEBI" id="CHEBI:18248"/>
    </ligandPart>
</feature>
<keyword evidence="3" id="KW-0256">Endoplasmic reticulum</keyword>
<comment type="subcellular location">
    <subcellularLocation>
        <location evidence="1">Endoplasmic reticulum membrane</location>
    </subcellularLocation>
</comment>
<dbReference type="GO" id="GO:0020037">
    <property type="term" value="F:heme binding"/>
    <property type="evidence" value="ECO:0007669"/>
    <property type="project" value="InterPro"/>
</dbReference>
<keyword evidence="5 6" id="KW-0408">Iron</keyword>
<keyword evidence="4" id="KW-0472">Membrane</keyword>
<comment type="cofactor">
    <cofactor evidence="5">
        <name>heme</name>
        <dbReference type="ChEBI" id="CHEBI:30413"/>
    </cofactor>
</comment>
<gene>
    <name evidence="7" type="ORF">NEMVEDRAFT_v1g136068</name>
</gene>
<dbReference type="Pfam" id="PF00067">
    <property type="entry name" value="p450"/>
    <property type="match status" value="1"/>
</dbReference>
<keyword evidence="8" id="KW-1185">Reference proteome</keyword>
<dbReference type="PANTHER" id="PTHR24291:SF189">
    <property type="entry name" value="CYTOCHROME P450 4C3-RELATED"/>
    <property type="match status" value="1"/>
</dbReference>
<dbReference type="GO" id="GO:0005506">
    <property type="term" value="F:iron ion binding"/>
    <property type="evidence" value="ECO:0007669"/>
    <property type="project" value="InterPro"/>
</dbReference>
<dbReference type="SUPFAM" id="SSF48264">
    <property type="entry name" value="Cytochrome P450"/>
    <property type="match status" value="1"/>
</dbReference>
<dbReference type="EMBL" id="DS469873">
    <property type="protein sequence ID" value="EDO31777.1"/>
    <property type="molecule type" value="Genomic_DNA"/>
</dbReference>
<dbReference type="InterPro" id="IPR002401">
    <property type="entry name" value="Cyt_P450_E_grp-I"/>
</dbReference>
<dbReference type="Proteomes" id="UP000001593">
    <property type="component" value="Unassembled WGS sequence"/>
</dbReference>
<organism evidence="7 8">
    <name type="scientific">Nematostella vectensis</name>
    <name type="common">Starlet sea anemone</name>
    <dbReference type="NCBI Taxonomy" id="45351"/>
    <lineage>
        <taxon>Eukaryota</taxon>
        <taxon>Metazoa</taxon>
        <taxon>Cnidaria</taxon>
        <taxon>Anthozoa</taxon>
        <taxon>Hexacorallia</taxon>
        <taxon>Actiniaria</taxon>
        <taxon>Edwardsiidae</taxon>
        <taxon>Nematostella</taxon>
    </lineage>
</organism>
<evidence type="ECO:0000256" key="4">
    <source>
        <dbReference type="ARBA" id="ARBA00023136"/>
    </source>
</evidence>
<dbReference type="InterPro" id="IPR036396">
    <property type="entry name" value="Cyt_P450_sf"/>
</dbReference>
<dbReference type="PRINTS" id="PR00463">
    <property type="entry name" value="EP450I"/>
</dbReference>
<keyword evidence="6" id="KW-0503">Monooxygenase</keyword>
<dbReference type="PROSITE" id="PS00086">
    <property type="entry name" value="CYTOCHROME_P450"/>
    <property type="match status" value="1"/>
</dbReference>
<name>A7SWZ0_NEMVE</name>
<dbReference type="PhylomeDB" id="A7SWZ0"/>
<feature type="non-terminal residue" evidence="7">
    <location>
        <position position="441"/>
    </location>
</feature>
<accession>A7SWZ0</accession>
<dbReference type="PANTHER" id="PTHR24291">
    <property type="entry name" value="CYTOCHROME P450 FAMILY 4"/>
    <property type="match status" value="1"/>
</dbReference>
<dbReference type="GO" id="GO:0016705">
    <property type="term" value="F:oxidoreductase activity, acting on paired donors, with incorporation or reduction of molecular oxygen"/>
    <property type="evidence" value="ECO:0007669"/>
    <property type="project" value="InterPro"/>
</dbReference>
<evidence type="ECO:0000313" key="8">
    <source>
        <dbReference type="Proteomes" id="UP000001593"/>
    </source>
</evidence>
<dbReference type="AlphaFoldDB" id="A7SWZ0"/>
<evidence type="ECO:0000256" key="5">
    <source>
        <dbReference type="PIRSR" id="PIRSR602401-1"/>
    </source>
</evidence>
<dbReference type="eggNOG" id="KOG0157">
    <property type="taxonomic scope" value="Eukaryota"/>
</dbReference>
<dbReference type="Gene3D" id="1.10.630.10">
    <property type="entry name" value="Cytochrome P450"/>
    <property type="match status" value="1"/>
</dbReference>
<evidence type="ECO:0000256" key="6">
    <source>
        <dbReference type="RuleBase" id="RU000461"/>
    </source>
</evidence>
<dbReference type="HOGENOM" id="CLU_001570_5_1_1"/>
<dbReference type="GO" id="GO:0005789">
    <property type="term" value="C:endoplasmic reticulum membrane"/>
    <property type="evidence" value="ECO:0007669"/>
    <property type="project" value="UniProtKB-SubCell"/>
</dbReference>
<dbReference type="PRINTS" id="PR00385">
    <property type="entry name" value="P450"/>
</dbReference>
<dbReference type="InParanoid" id="A7SWZ0"/>